<keyword evidence="2" id="KW-1185">Reference proteome</keyword>
<gene>
    <name evidence="1" type="ORF">C1752_01029</name>
</gene>
<comment type="caution">
    <text evidence="1">The sequence shown here is derived from an EMBL/GenBank/DDBJ whole genome shotgun (WGS) entry which is preliminary data.</text>
</comment>
<dbReference type="OrthoDB" id="3401424at2"/>
<evidence type="ECO:0000313" key="2">
    <source>
        <dbReference type="Proteomes" id="UP000248857"/>
    </source>
</evidence>
<organism evidence="1 2">
    <name type="scientific">Acaryochloris thomasi RCC1774</name>
    <dbReference type="NCBI Taxonomy" id="1764569"/>
    <lineage>
        <taxon>Bacteria</taxon>
        <taxon>Bacillati</taxon>
        <taxon>Cyanobacteriota</taxon>
        <taxon>Cyanophyceae</taxon>
        <taxon>Acaryochloridales</taxon>
        <taxon>Acaryochloridaceae</taxon>
        <taxon>Acaryochloris</taxon>
        <taxon>Acaryochloris thomasi</taxon>
    </lineage>
</organism>
<proteinExistence type="predicted"/>
<name>A0A2W1K577_9CYAN</name>
<dbReference type="RefSeq" id="WP_110984974.1">
    <property type="nucleotide sequence ID" value="NZ_CAWNWM010000002.1"/>
</dbReference>
<dbReference type="EMBL" id="PQWO01000002">
    <property type="protein sequence ID" value="PZD74907.1"/>
    <property type="molecule type" value="Genomic_DNA"/>
</dbReference>
<reference evidence="1 2" key="1">
    <citation type="journal article" date="2018" name="Sci. Rep.">
        <title>A novel species of the marine cyanobacterium Acaryochloris with a unique pigment content and lifestyle.</title>
        <authorList>
            <person name="Partensky F."/>
            <person name="Six C."/>
            <person name="Ratin M."/>
            <person name="Garczarek L."/>
            <person name="Vaulot D."/>
            <person name="Probert I."/>
            <person name="Calteau A."/>
            <person name="Gourvil P."/>
            <person name="Marie D."/>
            <person name="Grebert T."/>
            <person name="Bouchier C."/>
            <person name="Le Panse S."/>
            <person name="Gachenot M."/>
            <person name="Rodriguez F."/>
            <person name="Garrido J.L."/>
        </authorList>
    </citation>
    <scope>NUCLEOTIDE SEQUENCE [LARGE SCALE GENOMIC DNA]</scope>
    <source>
        <strain evidence="1 2">RCC1774</strain>
    </source>
</reference>
<dbReference type="Proteomes" id="UP000248857">
    <property type="component" value="Unassembled WGS sequence"/>
</dbReference>
<protein>
    <submittedName>
        <fullName evidence="1">Uncharacterized protein</fullName>
    </submittedName>
</protein>
<dbReference type="AlphaFoldDB" id="A0A2W1K577"/>
<accession>A0A2W1K577</accession>
<sequence length="100" mass="11596">MHNQRIFRTSKQLAKKFQNHSIQLPSDKVEGLLYQLCVELGFCLSSKVNKRLAYSPPKNPQRFAEVVMKADGVSPWNSELYDKVFSRVYKVFLTELPDDC</sequence>
<evidence type="ECO:0000313" key="1">
    <source>
        <dbReference type="EMBL" id="PZD74907.1"/>
    </source>
</evidence>